<dbReference type="InterPro" id="IPR001660">
    <property type="entry name" value="SAM"/>
</dbReference>
<proteinExistence type="predicted"/>
<dbReference type="Gene3D" id="1.10.150.50">
    <property type="entry name" value="Transcription Factor, Ets-1"/>
    <property type="match status" value="1"/>
</dbReference>
<protein>
    <recommendedName>
        <fullName evidence="2">SAM domain-containing protein</fullName>
    </recommendedName>
</protein>
<dbReference type="InterPro" id="IPR013761">
    <property type="entry name" value="SAM/pointed_sf"/>
</dbReference>
<dbReference type="AlphaFoldDB" id="A0A9N9WAH5"/>
<accession>A0A9N9WAH5</accession>
<dbReference type="Pfam" id="PF00536">
    <property type="entry name" value="SAM_1"/>
    <property type="match status" value="1"/>
</dbReference>
<keyword evidence="5" id="KW-1185">Reference proteome</keyword>
<evidence type="ECO:0000256" key="1">
    <source>
        <dbReference type="SAM" id="MobiDB-lite"/>
    </source>
</evidence>
<evidence type="ECO:0000313" key="3">
    <source>
        <dbReference type="EMBL" id="CAG9787095.1"/>
    </source>
</evidence>
<dbReference type="EMBL" id="OU893334">
    <property type="protein sequence ID" value="CAG9790790.1"/>
    <property type="molecule type" value="Genomic_DNA"/>
</dbReference>
<dbReference type="PANTHER" id="PTHR31025">
    <property type="entry name" value="SI:CH211-196P9.1-RELATED"/>
    <property type="match status" value="1"/>
</dbReference>
<evidence type="ECO:0000259" key="2">
    <source>
        <dbReference type="Pfam" id="PF00536"/>
    </source>
</evidence>
<dbReference type="Proteomes" id="UP001153714">
    <property type="component" value="Chromosome 3"/>
</dbReference>
<dbReference type="Proteomes" id="UP001153714">
    <property type="component" value="Chromosome 17"/>
</dbReference>
<evidence type="ECO:0000313" key="5">
    <source>
        <dbReference type="Proteomes" id="UP001153714"/>
    </source>
</evidence>
<reference evidence="3" key="2">
    <citation type="submission" date="2022-10" db="EMBL/GenBank/DDBJ databases">
        <authorList>
            <consortium name="ENA_rothamsted_submissions"/>
            <consortium name="culmorum"/>
            <person name="King R."/>
        </authorList>
    </citation>
    <scope>NUCLEOTIDE SEQUENCE</scope>
</reference>
<dbReference type="SUPFAM" id="SSF47769">
    <property type="entry name" value="SAM/Pointed domain"/>
    <property type="match status" value="1"/>
</dbReference>
<sequence length="649" mass="75780">MDEDVRNLLIAWGLSDYVNVFSENYITMDCLTLLDSHMIKELIPPIGHRIKFVTNFNNWKTLMGSENDNQSNQSQNLTDDPDYVDLLSNKHRQPLTEIDNFEIQQFENINTPVYNTSTPIQLYKKPDDTRNSKKSREIKNEQEDEQIRNYTQPPRHRCNKAKLFSPESNGGTHSCLTFVTKRNLTDDPDYVDLLSNKHRQPLTEIDNFEIQQFENINTPVYNTSTPIQLYKKPDDTRNSKKTLLEILNDKPEGKMLLKLYQNEGVLDNNARNKLCNIIIKELLGNEPNEAKVTHETILYMARQIKDIFKKENISTYFIPYTHNKKLKIKRCAKGKLYDCLNNRKREYRAAKKKIICSNNMELEIAVGETSLIDTENIHKDLEWLRKSSEPWKIAEEKWKNTSKIRLEESKNITVSDYMNEYPVLKKPTGYQLLLIDFETLYPDKSQRLYETFILYRNKILDLAQKKANKNVESPINKLLTEYEALKGTSDNKSEEGSNIVVLMMLPLLLSSPLVKSKKSSWRPSKQESMEGFITHVPREMDILETITKRKEKFFKIGVTFQPTIVIVGPRVSDIKKYFVLVNNIFYTVHSILQAVDVCFKLYLALNCTYPIECENVWNLIQKGFYNIKTEWDKQYSSVNAFLTDLGISE</sequence>
<feature type="domain" description="SAM" evidence="2">
    <location>
        <begin position="3"/>
        <end position="53"/>
    </location>
</feature>
<name>A0A9N9WAH5_9NEOP</name>
<gene>
    <name evidence="3" type="ORF">DIATSA_LOCUS5001</name>
    <name evidence="4" type="ORF">DIATSA_LOCUS8442</name>
</gene>
<feature type="compositionally biased region" description="Basic and acidic residues" evidence="1">
    <location>
        <begin position="124"/>
        <end position="147"/>
    </location>
</feature>
<organism evidence="3 5">
    <name type="scientific">Diatraea saccharalis</name>
    <name type="common">sugarcane borer</name>
    <dbReference type="NCBI Taxonomy" id="40085"/>
    <lineage>
        <taxon>Eukaryota</taxon>
        <taxon>Metazoa</taxon>
        <taxon>Ecdysozoa</taxon>
        <taxon>Arthropoda</taxon>
        <taxon>Hexapoda</taxon>
        <taxon>Insecta</taxon>
        <taxon>Pterygota</taxon>
        <taxon>Neoptera</taxon>
        <taxon>Endopterygota</taxon>
        <taxon>Lepidoptera</taxon>
        <taxon>Glossata</taxon>
        <taxon>Ditrysia</taxon>
        <taxon>Pyraloidea</taxon>
        <taxon>Crambidae</taxon>
        <taxon>Crambinae</taxon>
        <taxon>Diatraea</taxon>
    </lineage>
</organism>
<dbReference type="PANTHER" id="PTHR31025:SF9">
    <property type="entry name" value="SI:DKEY-286J15.1"/>
    <property type="match status" value="1"/>
</dbReference>
<reference evidence="3" key="1">
    <citation type="submission" date="2021-12" db="EMBL/GenBank/DDBJ databases">
        <authorList>
            <person name="King R."/>
        </authorList>
    </citation>
    <scope>NUCLEOTIDE SEQUENCE</scope>
</reference>
<dbReference type="CDD" id="cd09487">
    <property type="entry name" value="SAM_superfamily"/>
    <property type="match status" value="1"/>
</dbReference>
<evidence type="ECO:0000313" key="4">
    <source>
        <dbReference type="EMBL" id="CAG9790790.1"/>
    </source>
</evidence>
<dbReference type="OrthoDB" id="3598281at2759"/>
<dbReference type="EMBL" id="OU893348">
    <property type="protein sequence ID" value="CAG9787095.1"/>
    <property type="molecule type" value="Genomic_DNA"/>
</dbReference>
<feature type="region of interest" description="Disordered" evidence="1">
    <location>
        <begin position="118"/>
        <end position="153"/>
    </location>
</feature>